<dbReference type="GO" id="GO:0006508">
    <property type="term" value="P:proteolysis"/>
    <property type="evidence" value="ECO:0007669"/>
    <property type="project" value="UniProtKB-KW"/>
</dbReference>
<dbReference type="Proteomes" id="UP000820818">
    <property type="component" value="Linkage Group LG8"/>
</dbReference>
<dbReference type="SUPFAM" id="SSF50494">
    <property type="entry name" value="Trypsin-like serine proteases"/>
    <property type="match status" value="1"/>
</dbReference>
<dbReference type="PROSITE" id="PS00135">
    <property type="entry name" value="TRYPSIN_SER"/>
    <property type="match status" value="1"/>
</dbReference>
<dbReference type="InterPro" id="IPR018114">
    <property type="entry name" value="TRYPSIN_HIS"/>
</dbReference>
<dbReference type="FunFam" id="2.40.10.10:FF:000068">
    <property type="entry name" value="transmembrane protease serine 2"/>
    <property type="match status" value="1"/>
</dbReference>
<dbReference type="PANTHER" id="PTHR24252:SF7">
    <property type="entry name" value="HYALIN"/>
    <property type="match status" value="1"/>
</dbReference>
<dbReference type="SMART" id="SM00020">
    <property type="entry name" value="Tryp_SPc"/>
    <property type="match status" value="1"/>
</dbReference>
<feature type="signal peptide" evidence="4">
    <location>
        <begin position="1"/>
        <end position="22"/>
    </location>
</feature>
<comment type="similarity">
    <text evidence="2">Belongs to the peptidase S1 family. CLIP subfamily.</text>
</comment>
<dbReference type="PROSITE" id="PS00134">
    <property type="entry name" value="TRYPSIN_HIS"/>
    <property type="match status" value="1"/>
</dbReference>
<dbReference type="GO" id="GO:0004252">
    <property type="term" value="F:serine-type endopeptidase activity"/>
    <property type="evidence" value="ECO:0007669"/>
    <property type="project" value="InterPro"/>
</dbReference>
<evidence type="ECO:0000256" key="2">
    <source>
        <dbReference type="ARBA" id="ARBA00024195"/>
    </source>
</evidence>
<dbReference type="InterPro" id="IPR009003">
    <property type="entry name" value="Peptidase_S1_PA"/>
</dbReference>
<evidence type="ECO:0000256" key="1">
    <source>
        <dbReference type="ARBA" id="ARBA00023157"/>
    </source>
</evidence>
<keyword evidence="3" id="KW-0645">Protease</keyword>
<reference evidence="6 7" key="1">
    <citation type="submission" date="2022-05" db="EMBL/GenBank/DDBJ databases">
        <title>A multi-omics perspective on studying reproductive biology in Daphnia sinensis.</title>
        <authorList>
            <person name="Jia J."/>
        </authorList>
    </citation>
    <scope>NUCLEOTIDE SEQUENCE [LARGE SCALE GENOMIC DNA]</scope>
    <source>
        <strain evidence="6 7">WSL</strain>
    </source>
</reference>
<dbReference type="InterPro" id="IPR043504">
    <property type="entry name" value="Peptidase_S1_PA_chymotrypsin"/>
</dbReference>
<dbReference type="PRINTS" id="PR00722">
    <property type="entry name" value="CHYMOTRYPSIN"/>
</dbReference>
<name>A0AAD5KKB1_9CRUS</name>
<dbReference type="FunFam" id="2.40.10.10:FF:000002">
    <property type="entry name" value="Transmembrane protease serine"/>
    <property type="match status" value="1"/>
</dbReference>
<evidence type="ECO:0000313" key="6">
    <source>
        <dbReference type="EMBL" id="KAI9554329.1"/>
    </source>
</evidence>
<sequence length="353" mass="39324">MGYFIITPSLFIIGSLLASVDCQLRVKVIQPESVVAETRFNWSSIQLKQSFPTEPLRFYQYAQLPVQQNARQPICDQRCGLPYERADPSRVMGGTSTKPNQFPWMVQLLIVFADFFQPKQVTCGASLIKQQYLLTAAHCIYYRKIISITAFLGFHYLNIERFDKTGYEEIIPVTQAFIHDDFDLTSMQHDIAILELARPVRFTDQVHTICLAENEPPSTVTNATVAGWGTTEAFGTQFVPQLLLSGTVPLMKLPQCKQALLGMGKLVNEQSVCAGGKTTDACQGDSGGPLMVTENSLNSRTSRYNQIGIVSWGLGCAQPNIPGIYSSTRHHLPWIQQVTRKDVCRPVSPTPSN</sequence>
<keyword evidence="7" id="KW-1185">Reference proteome</keyword>
<comment type="caution">
    <text evidence="6">The sequence shown here is derived from an EMBL/GenBank/DDBJ whole genome shotgun (WGS) entry which is preliminary data.</text>
</comment>
<dbReference type="InterPro" id="IPR033116">
    <property type="entry name" value="TRYPSIN_SER"/>
</dbReference>
<dbReference type="CDD" id="cd00190">
    <property type="entry name" value="Tryp_SPc"/>
    <property type="match status" value="1"/>
</dbReference>
<organism evidence="6 7">
    <name type="scientific">Daphnia sinensis</name>
    <dbReference type="NCBI Taxonomy" id="1820382"/>
    <lineage>
        <taxon>Eukaryota</taxon>
        <taxon>Metazoa</taxon>
        <taxon>Ecdysozoa</taxon>
        <taxon>Arthropoda</taxon>
        <taxon>Crustacea</taxon>
        <taxon>Branchiopoda</taxon>
        <taxon>Diplostraca</taxon>
        <taxon>Cladocera</taxon>
        <taxon>Anomopoda</taxon>
        <taxon>Daphniidae</taxon>
        <taxon>Daphnia</taxon>
        <taxon>Daphnia similis group</taxon>
    </lineage>
</organism>
<dbReference type="AlphaFoldDB" id="A0AAD5KKB1"/>
<evidence type="ECO:0000256" key="3">
    <source>
        <dbReference type="RuleBase" id="RU363034"/>
    </source>
</evidence>
<protein>
    <recommendedName>
        <fullName evidence="5">Peptidase S1 domain-containing protein</fullName>
    </recommendedName>
</protein>
<feature type="chain" id="PRO_5042193169" description="Peptidase S1 domain-containing protein" evidence="4">
    <location>
        <begin position="23"/>
        <end position="353"/>
    </location>
</feature>
<dbReference type="InterPro" id="IPR001254">
    <property type="entry name" value="Trypsin_dom"/>
</dbReference>
<dbReference type="PROSITE" id="PS50240">
    <property type="entry name" value="TRYPSIN_DOM"/>
    <property type="match status" value="1"/>
</dbReference>
<dbReference type="Pfam" id="PF00089">
    <property type="entry name" value="Trypsin"/>
    <property type="match status" value="1"/>
</dbReference>
<dbReference type="InterPro" id="IPR001314">
    <property type="entry name" value="Peptidase_S1A"/>
</dbReference>
<dbReference type="Gene3D" id="2.40.10.10">
    <property type="entry name" value="Trypsin-like serine proteases"/>
    <property type="match status" value="2"/>
</dbReference>
<evidence type="ECO:0000256" key="4">
    <source>
        <dbReference type="SAM" id="SignalP"/>
    </source>
</evidence>
<keyword evidence="1" id="KW-1015">Disulfide bond</keyword>
<evidence type="ECO:0000313" key="7">
    <source>
        <dbReference type="Proteomes" id="UP000820818"/>
    </source>
</evidence>
<feature type="domain" description="Peptidase S1" evidence="5">
    <location>
        <begin position="91"/>
        <end position="340"/>
    </location>
</feature>
<gene>
    <name evidence="6" type="ORF">GHT06_019601</name>
</gene>
<dbReference type="EMBL" id="WJBH02000008">
    <property type="protein sequence ID" value="KAI9554329.1"/>
    <property type="molecule type" value="Genomic_DNA"/>
</dbReference>
<keyword evidence="3" id="KW-0720">Serine protease</keyword>
<accession>A0AAD5KKB1</accession>
<keyword evidence="3" id="KW-0378">Hydrolase</keyword>
<dbReference type="PANTHER" id="PTHR24252">
    <property type="entry name" value="ACROSIN-RELATED"/>
    <property type="match status" value="1"/>
</dbReference>
<evidence type="ECO:0000259" key="5">
    <source>
        <dbReference type="PROSITE" id="PS50240"/>
    </source>
</evidence>
<keyword evidence="4" id="KW-0732">Signal</keyword>
<proteinExistence type="inferred from homology"/>